<organism evidence="1 2">
    <name type="scientific">Nitrosomonas ureae</name>
    <dbReference type="NCBI Taxonomy" id="44577"/>
    <lineage>
        <taxon>Bacteria</taxon>
        <taxon>Pseudomonadati</taxon>
        <taxon>Pseudomonadota</taxon>
        <taxon>Betaproteobacteria</taxon>
        <taxon>Nitrosomonadales</taxon>
        <taxon>Nitrosomonadaceae</taxon>
        <taxon>Nitrosomonas</taxon>
    </lineage>
</organism>
<dbReference type="PANTHER" id="PTHR40266:SF2">
    <property type="entry name" value="TOXIN HIGB-1"/>
    <property type="match status" value="1"/>
</dbReference>
<dbReference type="PANTHER" id="PTHR40266">
    <property type="entry name" value="TOXIN HIGB-1"/>
    <property type="match status" value="1"/>
</dbReference>
<dbReference type="InterPro" id="IPR007711">
    <property type="entry name" value="HigB-1"/>
</dbReference>
<proteinExistence type="predicted"/>
<gene>
    <name evidence="1" type="ORF">SAMN06297164_0153</name>
</gene>
<dbReference type="RefSeq" id="WP_097103511.1">
    <property type="nucleotide sequence ID" value="NZ_OCMU01000001.1"/>
</dbReference>
<dbReference type="SUPFAM" id="SSF143011">
    <property type="entry name" value="RelE-like"/>
    <property type="match status" value="1"/>
</dbReference>
<dbReference type="EMBL" id="OCMU01000001">
    <property type="protein sequence ID" value="SOD15939.1"/>
    <property type="molecule type" value="Genomic_DNA"/>
</dbReference>
<dbReference type="AlphaFoldDB" id="A0A286A207"/>
<evidence type="ECO:0000313" key="1">
    <source>
        <dbReference type="EMBL" id="SOD15939.1"/>
    </source>
</evidence>
<name>A0A286A207_9PROT</name>
<evidence type="ECO:0000313" key="2">
    <source>
        <dbReference type="Proteomes" id="UP000219335"/>
    </source>
</evidence>
<accession>A0A286A207</accession>
<dbReference type="Proteomes" id="UP000219335">
    <property type="component" value="Unassembled WGS sequence"/>
</dbReference>
<dbReference type="InterPro" id="IPR035093">
    <property type="entry name" value="RelE/ParE_toxin_dom_sf"/>
</dbReference>
<dbReference type="Gene3D" id="3.30.2310.20">
    <property type="entry name" value="RelE-like"/>
    <property type="match status" value="1"/>
</dbReference>
<dbReference type="Pfam" id="PF05015">
    <property type="entry name" value="HigB-like_toxin"/>
    <property type="match status" value="1"/>
</dbReference>
<protein>
    <submittedName>
        <fullName evidence="1">Proteic killer suppression protein</fullName>
    </submittedName>
</protein>
<sequence>MIKTFNHKGLEAFFLTGSKAGIQPKHATKLRVLLTALDNAKNPADMNAPGWRLHPLTGDLTNYYSVSVNGNWRLIFTFDGEDVFLVDYLDYH</sequence>
<reference evidence="1 2" key="1">
    <citation type="submission" date="2017-09" db="EMBL/GenBank/DDBJ databases">
        <authorList>
            <person name="Ehlers B."/>
            <person name="Leendertz F.H."/>
        </authorList>
    </citation>
    <scope>NUCLEOTIDE SEQUENCE [LARGE SCALE GENOMIC DNA]</scope>
    <source>
        <strain evidence="1 2">Nm42</strain>
    </source>
</reference>